<feature type="compositionally biased region" description="Low complexity" evidence="1">
    <location>
        <begin position="158"/>
        <end position="173"/>
    </location>
</feature>
<name>A0A2J6SBC4_HYAVF</name>
<reference evidence="2 3" key="1">
    <citation type="submission" date="2016-04" db="EMBL/GenBank/DDBJ databases">
        <title>A degradative enzymes factory behind the ericoid mycorrhizal symbiosis.</title>
        <authorList>
            <consortium name="DOE Joint Genome Institute"/>
            <person name="Martino E."/>
            <person name="Morin E."/>
            <person name="Grelet G."/>
            <person name="Kuo A."/>
            <person name="Kohler A."/>
            <person name="Daghino S."/>
            <person name="Barry K."/>
            <person name="Choi C."/>
            <person name="Cichocki N."/>
            <person name="Clum A."/>
            <person name="Copeland A."/>
            <person name="Hainaut M."/>
            <person name="Haridas S."/>
            <person name="Labutti K."/>
            <person name="Lindquist E."/>
            <person name="Lipzen A."/>
            <person name="Khouja H.-R."/>
            <person name="Murat C."/>
            <person name="Ohm R."/>
            <person name="Olson A."/>
            <person name="Spatafora J."/>
            <person name="Veneault-Fourrey C."/>
            <person name="Henrissat B."/>
            <person name="Grigoriev I."/>
            <person name="Martin F."/>
            <person name="Perotto S."/>
        </authorList>
    </citation>
    <scope>NUCLEOTIDE SEQUENCE [LARGE SCALE GENOMIC DNA]</scope>
    <source>
        <strain evidence="2 3">F</strain>
    </source>
</reference>
<protein>
    <recommendedName>
        <fullName evidence="4">Zinc finger GRF-type domain-containing protein</fullName>
    </recommendedName>
</protein>
<accession>A0A2J6SBC4</accession>
<proteinExistence type="predicted"/>
<feature type="region of interest" description="Disordered" evidence="1">
    <location>
        <begin position="92"/>
        <end position="182"/>
    </location>
</feature>
<feature type="compositionally biased region" description="Basic and acidic residues" evidence="1">
    <location>
        <begin position="112"/>
        <end position="126"/>
    </location>
</feature>
<organism evidence="2 3">
    <name type="scientific">Hyaloscypha variabilis (strain UAMH 11265 / GT02V1 / F)</name>
    <name type="common">Meliniomyces variabilis</name>
    <dbReference type="NCBI Taxonomy" id="1149755"/>
    <lineage>
        <taxon>Eukaryota</taxon>
        <taxon>Fungi</taxon>
        <taxon>Dikarya</taxon>
        <taxon>Ascomycota</taxon>
        <taxon>Pezizomycotina</taxon>
        <taxon>Leotiomycetes</taxon>
        <taxon>Helotiales</taxon>
        <taxon>Hyaloscyphaceae</taxon>
        <taxon>Hyaloscypha</taxon>
        <taxon>Hyaloscypha variabilis</taxon>
    </lineage>
</organism>
<evidence type="ECO:0008006" key="4">
    <source>
        <dbReference type="Google" id="ProtNLM"/>
    </source>
</evidence>
<evidence type="ECO:0000313" key="2">
    <source>
        <dbReference type="EMBL" id="PMD48066.1"/>
    </source>
</evidence>
<dbReference type="OrthoDB" id="430051at2759"/>
<gene>
    <name evidence="2" type="ORF">L207DRAFT_505150</name>
</gene>
<keyword evidence="3" id="KW-1185">Reference proteome</keyword>
<dbReference type="EMBL" id="KZ613937">
    <property type="protein sequence ID" value="PMD48066.1"/>
    <property type="molecule type" value="Genomic_DNA"/>
</dbReference>
<sequence>MSPDSISRKESESARKLRSNLGSFLDGEWYCDCPESLKAEGWPAGPGTKNEGKWFWRCPKSRDAGCKFWLLEEEEELRKAYLVKRGLMDSSLLQTPSSNKRKRGNDPLSPVRRNENRNAIEVKEENSPTPTLANEDEFEDLYNGTPSRKAAKPTSISTPRQTTREAAPAPTTPGSSSQSAVASRFQALDVFSTPNRPQQQADSERQTKTVLAVAILDLLKSKDIELDDLTALRIEHMIGLEMKQHEAVVNQCEMTIEKLSRSCEEWKRIATQEQET</sequence>
<dbReference type="Proteomes" id="UP000235786">
    <property type="component" value="Unassembled WGS sequence"/>
</dbReference>
<evidence type="ECO:0000313" key="3">
    <source>
        <dbReference type="Proteomes" id="UP000235786"/>
    </source>
</evidence>
<evidence type="ECO:0000256" key="1">
    <source>
        <dbReference type="SAM" id="MobiDB-lite"/>
    </source>
</evidence>
<dbReference type="AlphaFoldDB" id="A0A2J6SBC4"/>